<dbReference type="Proteomes" id="UP000604383">
    <property type="component" value="Unassembled WGS sequence"/>
</dbReference>
<keyword evidence="1" id="KW-0255">Endonuclease</keyword>
<proteinExistence type="predicted"/>
<name>A0AB36BCS9_CLOIN</name>
<dbReference type="EMBL" id="WWTN01000069">
    <property type="protein sequence ID" value="MZH58300.1"/>
    <property type="molecule type" value="Genomic_DNA"/>
</dbReference>
<dbReference type="Gene3D" id="3.40.91.50">
    <property type="match status" value="1"/>
</dbReference>
<gene>
    <name evidence="1" type="ORF">GT664_21710</name>
</gene>
<feature type="non-terminal residue" evidence="1">
    <location>
        <position position="1"/>
    </location>
</feature>
<sequence length="281" mass="32554">RADKIRLCGHLRRYKKIVKKTYIIYTNHMLLNKVMNLLNRKYHSVDSKDLQVILSSQKQMEFIQHLEEKYPKEKILEILKLVSDRRNDSRIKAMVNPSATVPTIYEYIVAIAWYYFSGKDFDVLNSMNLSLNADYEPETHAGGGAGDIVIEYTDRVVMLEVTLMNKQAQKRGEWEPVLRHSINLKIEKEPKEVMTFFIADELDLNTTNIWRAVSSVPLQATNGSSKVTDNVVIMPLENKELISLIENGKNARALEVSTRVSFDMVKKQFDPNWKNKIFEVI</sequence>
<reference evidence="1" key="1">
    <citation type="journal article" date="2019" name="Nat. Med.">
        <title>A library of human gut bacterial isolates paired with longitudinal multiomics data enables mechanistic microbiome research.</title>
        <authorList>
            <person name="Poyet M."/>
            <person name="Groussin M."/>
            <person name="Gibbons S.M."/>
            <person name="Avila-Pacheco J."/>
            <person name="Jiang X."/>
            <person name="Kearney S.M."/>
            <person name="Perrotta A.R."/>
            <person name="Berdy B."/>
            <person name="Zhao S."/>
            <person name="Lieberman T.D."/>
            <person name="Swanson P.K."/>
            <person name="Smith M."/>
            <person name="Roesemann S."/>
            <person name="Alexander J.E."/>
            <person name="Rich S.A."/>
            <person name="Livny J."/>
            <person name="Vlamakis H."/>
            <person name="Clish C."/>
            <person name="Bullock K."/>
            <person name="Deik A."/>
            <person name="Scott J."/>
            <person name="Pierce K.A."/>
            <person name="Xavier R.J."/>
            <person name="Alm E.J."/>
        </authorList>
    </citation>
    <scope>NUCLEOTIDE SEQUENCE</scope>
    <source>
        <strain evidence="1">BIOML-A12</strain>
    </source>
</reference>
<keyword evidence="1" id="KW-0378">Hydrolase</keyword>
<dbReference type="InterPro" id="IPR018573">
    <property type="entry name" value="Restrct_endonuc_II_AlwI"/>
</dbReference>
<dbReference type="RefSeq" id="WP_161129561.1">
    <property type="nucleotide sequence ID" value="NZ_WWTN01000069.1"/>
</dbReference>
<dbReference type="Pfam" id="PF09491">
    <property type="entry name" value="RE_AlwI"/>
    <property type="match status" value="1"/>
</dbReference>
<keyword evidence="1" id="KW-0540">Nuclease</keyword>
<dbReference type="AlphaFoldDB" id="A0AB36BCS9"/>
<organism evidence="1 2">
    <name type="scientific">Clostridium innocuum</name>
    <dbReference type="NCBI Taxonomy" id="1522"/>
    <lineage>
        <taxon>Bacteria</taxon>
        <taxon>Bacillati</taxon>
        <taxon>Bacillota</taxon>
        <taxon>Clostridia</taxon>
        <taxon>Eubacteriales</taxon>
        <taxon>Clostridiaceae</taxon>
        <taxon>Clostridium</taxon>
    </lineage>
</organism>
<accession>A0AB36BCS9</accession>
<comment type="caution">
    <text evidence="1">The sequence shown here is derived from an EMBL/GenBank/DDBJ whole genome shotgun (WGS) entry which is preliminary data.</text>
</comment>
<protein>
    <submittedName>
        <fullName evidence="1">AlwI family type II restriction endonuclease</fullName>
    </submittedName>
</protein>
<dbReference type="GO" id="GO:0004519">
    <property type="term" value="F:endonuclease activity"/>
    <property type="evidence" value="ECO:0007669"/>
    <property type="project" value="UniProtKB-KW"/>
</dbReference>
<evidence type="ECO:0000313" key="2">
    <source>
        <dbReference type="Proteomes" id="UP000604383"/>
    </source>
</evidence>
<evidence type="ECO:0000313" key="1">
    <source>
        <dbReference type="EMBL" id="MZH58300.1"/>
    </source>
</evidence>